<dbReference type="Gene3D" id="2.60.40.10">
    <property type="entry name" value="Immunoglobulins"/>
    <property type="match status" value="2"/>
</dbReference>
<reference evidence="6 7" key="1">
    <citation type="submission" date="2022-01" db="EMBL/GenBank/DDBJ databases">
        <title>A chromosomal length assembly of Cordylochernes scorpioides.</title>
        <authorList>
            <person name="Zeh D."/>
            <person name="Zeh J."/>
        </authorList>
    </citation>
    <scope>NUCLEOTIDE SEQUENCE [LARGE SCALE GENOMIC DNA]</scope>
    <source>
        <strain evidence="6">IN4F17</strain>
        <tissue evidence="6">Whole Body</tissue>
    </source>
</reference>
<sequence>MRCGAVPPTIVEEDTSSDVAVPERSKVSLRCRAEGYPPPTVTWRREEGKDINIATYASRSGSSGVTRVEGEYLNLTQVKREDMGAYLCIAANGIPPSVSKRILLQVNFKPKIRVPNQLVGIALGRPRCTWSAGWRPPRGPLTSWVRGADGLILLRNTSKFSVTEHLHSSYRTNMTLRIAHVDESDFGPYKCVAKNTLGEKEGYVRLYGGCLYI</sequence>
<evidence type="ECO:0000259" key="5">
    <source>
        <dbReference type="PROSITE" id="PS50835"/>
    </source>
</evidence>
<keyword evidence="7" id="KW-1185">Reference proteome</keyword>
<organism evidence="6 7">
    <name type="scientific">Cordylochernes scorpioides</name>
    <dbReference type="NCBI Taxonomy" id="51811"/>
    <lineage>
        <taxon>Eukaryota</taxon>
        <taxon>Metazoa</taxon>
        <taxon>Ecdysozoa</taxon>
        <taxon>Arthropoda</taxon>
        <taxon>Chelicerata</taxon>
        <taxon>Arachnida</taxon>
        <taxon>Pseudoscorpiones</taxon>
        <taxon>Cheliferoidea</taxon>
        <taxon>Chernetidae</taxon>
        <taxon>Cordylochernes</taxon>
    </lineage>
</organism>
<dbReference type="PROSITE" id="PS50835">
    <property type="entry name" value="IG_LIKE"/>
    <property type="match status" value="2"/>
</dbReference>
<dbReference type="PANTHER" id="PTHR12231">
    <property type="entry name" value="CTX-RELATED TYPE I TRANSMEMBRANE PROTEIN"/>
    <property type="match status" value="1"/>
</dbReference>
<keyword evidence="1" id="KW-0732">Signal</keyword>
<dbReference type="Pfam" id="PF07679">
    <property type="entry name" value="I-set"/>
    <property type="match status" value="1"/>
</dbReference>
<accession>A0ABY6LBF7</accession>
<dbReference type="EMBL" id="CP092878">
    <property type="protein sequence ID" value="UYV78477.1"/>
    <property type="molecule type" value="Genomic_DNA"/>
</dbReference>
<dbReference type="InterPro" id="IPR003598">
    <property type="entry name" value="Ig_sub2"/>
</dbReference>
<keyword evidence="2" id="KW-0677">Repeat</keyword>
<dbReference type="PANTHER" id="PTHR12231:SF253">
    <property type="entry name" value="DPR-INTERACTING PROTEIN ETA, ISOFORM B-RELATED"/>
    <property type="match status" value="1"/>
</dbReference>
<dbReference type="Proteomes" id="UP001235939">
    <property type="component" value="Chromosome 16"/>
</dbReference>
<dbReference type="InterPro" id="IPR013783">
    <property type="entry name" value="Ig-like_fold"/>
</dbReference>
<dbReference type="InterPro" id="IPR007110">
    <property type="entry name" value="Ig-like_dom"/>
</dbReference>
<evidence type="ECO:0000256" key="3">
    <source>
        <dbReference type="ARBA" id="ARBA00023157"/>
    </source>
</evidence>
<dbReference type="Pfam" id="PF13927">
    <property type="entry name" value="Ig_3"/>
    <property type="match status" value="1"/>
</dbReference>
<evidence type="ECO:0000313" key="7">
    <source>
        <dbReference type="Proteomes" id="UP001235939"/>
    </source>
</evidence>
<keyword evidence="3" id="KW-1015">Disulfide bond</keyword>
<dbReference type="SMART" id="SM00409">
    <property type="entry name" value="IG"/>
    <property type="match status" value="2"/>
</dbReference>
<gene>
    <name evidence="6" type="ORF">LAZ67_16001646</name>
</gene>
<keyword evidence="4" id="KW-0393">Immunoglobulin domain</keyword>
<dbReference type="InterPro" id="IPR013098">
    <property type="entry name" value="Ig_I-set"/>
</dbReference>
<dbReference type="InterPro" id="IPR003599">
    <property type="entry name" value="Ig_sub"/>
</dbReference>
<feature type="domain" description="Ig-like" evidence="5">
    <location>
        <begin position="110"/>
        <end position="195"/>
    </location>
</feature>
<evidence type="ECO:0000313" key="6">
    <source>
        <dbReference type="EMBL" id="UYV78477.1"/>
    </source>
</evidence>
<dbReference type="SMART" id="SM00408">
    <property type="entry name" value="IGc2"/>
    <property type="match status" value="1"/>
</dbReference>
<protein>
    <recommendedName>
        <fullName evidence="5">Ig-like domain-containing protein</fullName>
    </recommendedName>
</protein>
<dbReference type="InterPro" id="IPR036179">
    <property type="entry name" value="Ig-like_dom_sf"/>
</dbReference>
<name>A0ABY6LBF7_9ARAC</name>
<dbReference type="SUPFAM" id="SSF48726">
    <property type="entry name" value="Immunoglobulin"/>
    <property type="match status" value="2"/>
</dbReference>
<feature type="domain" description="Ig-like" evidence="5">
    <location>
        <begin position="8"/>
        <end position="99"/>
    </location>
</feature>
<evidence type="ECO:0000256" key="1">
    <source>
        <dbReference type="ARBA" id="ARBA00022729"/>
    </source>
</evidence>
<dbReference type="InterPro" id="IPR051170">
    <property type="entry name" value="Neural/epithelial_adhesion"/>
</dbReference>
<proteinExistence type="predicted"/>
<evidence type="ECO:0000256" key="4">
    <source>
        <dbReference type="ARBA" id="ARBA00023319"/>
    </source>
</evidence>
<evidence type="ECO:0000256" key="2">
    <source>
        <dbReference type="ARBA" id="ARBA00022737"/>
    </source>
</evidence>